<proteinExistence type="predicted"/>
<name>E8M3N1_PHOS4</name>
<dbReference type="Proteomes" id="UP000006228">
    <property type="component" value="Unassembled WGS sequence"/>
</dbReference>
<dbReference type="AlphaFoldDB" id="E8M3N1"/>
<sequence length="167" mass="19279">MQKHRYCVPHTLTRRYALLQLERVVQVESRVIKSVRYLALGILIYPFLYMILNFIIPILMATLGEGSSSLIEILEYFTWFIMPFFSVLYLLAFHHFSPVLGKWHQRIGYTLVLIAVLIEIAIPWIEPGLAFKTASFLCQLFEIGILLSCMLVFSNKLGINSEHGRNA</sequence>
<dbReference type="eggNOG" id="ENOG5031PA6">
    <property type="taxonomic scope" value="Bacteria"/>
</dbReference>
<dbReference type="InterPro" id="IPR036259">
    <property type="entry name" value="MFS_trans_sf"/>
</dbReference>
<feature type="transmembrane region" description="Helical" evidence="1">
    <location>
        <begin position="37"/>
        <end position="56"/>
    </location>
</feature>
<evidence type="ECO:0000256" key="1">
    <source>
        <dbReference type="SAM" id="Phobius"/>
    </source>
</evidence>
<organism evidence="2 3">
    <name type="scientific">Vibrio sinaloensis DSM 21326</name>
    <dbReference type="NCBI Taxonomy" id="945550"/>
    <lineage>
        <taxon>Bacteria</taxon>
        <taxon>Pseudomonadati</taxon>
        <taxon>Pseudomonadota</taxon>
        <taxon>Gammaproteobacteria</taxon>
        <taxon>Vibrionales</taxon>
        <taxon>Vibrionaceae</taxon>
        <taxon>Vibrio</taxon>
        <taxon>Vibrio oreintalis group</taxon>
    </lineage>
</organism>
<feature type="transmembrane region" description="Helical" evidence="1">
    <location>
        <begin position="76"/>
        <end position="95"/>
    </location>
</feature>
<protein>
    <submittedName>
        <fullName evidence="2">Uncharacterized protein</fullName>
    </submittedName>
</protein>
<dbReference type="EMBL" id="AEVT01000019">
    <property type="protein sequence ID" value="EGA71381.1"/>
    <property type="molecule type" value="Genomic_DNA"/>
</dbReference>
<evidence type="ECO:0000313" key="3">
    <source>
        <dbReference type="Proteomes" id="UP000006228"/>
    </source>
</evidence>
<feature type="transmembrane region" description="Helical" evidence="1">
    <location>
        <begin position="107"/>
        <end position="125"/>
    </location>
</feature>
<feature type="transmembrane region" description="Helical" evidence="1">
    <location>
        <begin position="131"/>
        <end position="153"/>
    </location>
</feature>
<reference evidence="2 3" key="1">
    <citation type="journal article" date="2012" name="Int. J. Syst. Evol. Microbiol.">
        <title>Vibrio caribbeanicus sp. nov., isolated from the marine sponge Scleritoderma cyanea.</title>
        <authorList>
            <person name="Hoffmann M."/>
            <person name="Monday S.R."/>
            <person name="Allard M.W."/>
            <person name="Strain E.A."/>
            <person name="Whittaker P."/>
            <person name="Naum M."/>
            <person name="McCarthy P.J."/>
            <person name="Lopez J.V."/>
            <person name="Fischer M."/>
            <person name="Brown E.W."/>
        </authorList>
    </citation>
    <scope>NUCLEOTIDE SEQUENCE [LARGE SCALE GENOMIC DNA]</scope>
    <source>
        <strain evidence="3">DSMZ 21326</strain>
    </source>
</reference>
<accession>E8M3N1</accession>
<comment type="caution">
    <text evidence="2">The sequence shown here is derived from an EMBL/GenBank/DDBJ whole genome shotgun (WGS) entry which is preliminary data.</text>
</comment>
<dbReference type="SUPFAM" id="SSF103473">
    <property type="entry name" value="MFS general substrate transporter"/>
    <property type="match status" value="1"/>
</dbReference>
<evidence type="ECO:0000313" key="2">
    <source>
        <dbReference type="EMBL" id="EGA71381.1"/>
    </source>
</evidence>
<keyword evidence="1" id="KW-1133">Transmembrane helix</keyword>
<keyword evidence="1" id="KW-0812">Transmembrane</keyword>
<gene>
    <name evidence="2" type="ORF">VISI1226_14606</name>
</gene>
<keyword evidence="1" id="KW-0472">Membrane</keyword>